<protein>
    <submittedName>
        <fullName evidence="1">AlNc14C53G4111 protein</fullName>
    </submittedName>
    <submittedName>
        <fullName evidence="2">AlNc14C97G5914 protein</fullName>
    </submittedName>
</protein>
<accession>F0WBS0</accession>
<name>F0WBS0_9STRA</name>
<dbReference type="AlphaFoldDB" id="F0WBS0"/>
<dbReference type="EMBL" id="FR824142">
    <property type="protein sequence ID" value="CCA20554.1"/>
    <property type="molecule type" value="Genomic_DNA"/>
</dbReference>
<evidence type="ECO:0000313" key="2">
    <source>
        <dbReference type="EMBL" id="CCA20554.1"/>
    </source>
</evidence>
<dbReference type="EMBL" id="FR824098">
    <property type="protein sequence ID" value="CCA18597.1"/>
    <property type="molecule type" value="Genomic_DNA"/>
</dbReference>
<sequence>MTEPNETIHHLQQRLEASQLRNVEYQIKLGKAAEENEEGREEIKGLIKGYQQAKVDMAETISRLESFKACMELEGARYYQSDEKLMATELVENNTSKEELANTEDYVYSLKDIYMDGCAYSHDSSTDECAYSQGSFTDQCIYCLDRDERAAALQDQVYSWYEFIGSLRRKVFQLEDNLETCESKRRCCKCNWIDCLGKIWRKL</sequence>
<reference evidence="1" key="1">
    <citation type="journal article" date="2011" name="PLoS Biol.">
        <title>Gene gain and loss during evolution of obligate parasitism in the white rust pathogen of Arabidopsis thaliana.</title>
        <authorList>
            <person name="Kemen E."/>
            <person name="Gardiner A."/>
            <person name="Schultz-Larsen T."/>
            <person name="Kemen A.C."/>
            <person name="Balmuth A.L."/>
            <person name="Robert-Seilaniantz A."/>
            <person name="Bailey K."/>
            <person name="Holub E."/>
            <person name="Studholme D.J."/>
            <person name="Maclean D."/>
            <person name="Jones J.D."/>
        </authorList>
    </citation>
    <scope>NUCLEOTIDE SEQUENCE</scope>
</reference>
<gene>
    <name evidence="1" type="primary">AlNc14C53G4111</name>
    <name evidence="2" type="synonym">AlNc14C97G5914</name>
    <name evidence="1" type="ORF">ALNC14_047400</name>
    <name evidence="2" type="ORF">ALNC14_066970</name>
</gene>
<proteinExistence type="predicted"/>
<reference evidence="1" key="2">
    <citation type="submission" date="2011-02" db="EMBL/GenBank/DDBJ databases">
        <authorList>
            <person name="MacLean D."/>
        </authorList>
    </citation>
    <scope>NUCLEOTIDE SEQUENCE</scope>
</reference>
<organism evidence="1">
    <name type="scientific">Albugo laibachii Nc14</name>
    <dbReference type="NCBI Taxonomy" id="890382"/>
    <lineage>
        <taxon>Eukaryota</taxon>
        <taxon>Sar</taxon>
        <taxon>Stramenopiles</taxon>
        <taxon>Oomycota</taxon>
        <taxon>Peronosporomycetes</taxon>
        <taxon>Albuginales</taxon>
        <taxon>Albuginaceae</taxon>
        <taxon>Albugo</taxon>
    </lineage>
</organism>
<dbReference type="HOGENOM" id="CLU_1351024_0_0_1"/>
<evidence type="ECO:0000313" key="1">
    <source>
        <dbReference type="EMBL" id="CCA18597.1"/>
    </source>
</evidence>